<keyword evidence="1" id="KW-0472">Membrane</keyword>
<sequence>MSIPSVIQTLIGLLVVYIGLSLIVTQIKDLIIRNLDRSKHLTSVIKRSISNSLEEAQVEHLLSGICAHPLIYSPKRDYQETIKVVRSMPERITFLLAGRKYRNYSRDRAKLPQSLSSDLFSIAFIQTVGLDFLTHELTRIRLESLINRMNKAIEDLASKIKLNLLKHEYFDVFKQDCSIILNLYLLEGNIDLSLAVDQISESFDSLILSYSEDELIKDELTRKFIHRVTLLKRNILGQENGRAFLLGRLSPKPFEIAKLLDQKSDIYKEVQKYFDSLQGTLSQINSKLDRYFEEQLVEHNYIDDTNFKQSDLSYEQRHILYDIALQCLTDEERIIFVNTNPIENLKR</sequence>
<organism evidence="2 3">
    <name type="scientific">Phormidesmis priestleyi ULC007</name>
    <dbReference type="NCBI Taxonomy" id="1920490"/>
    <lineage>
        <taxon>Bacteria</taxon>
        <taxon>Bacillati</taxon>
        <taxon>Cyanobacteriota</taxon>
        <taxon>Cyanophyceae</taxon>
        <taxon>Leptolyngbyales</taxon>
        <taxon>Leptolyngbyaceae</taxon>
        <taxon>Phormidesmis</taxon>
    </lineage>
</organism>
<name>A0A2T1DKK8_9CYAN</name>
<evidence type="ECO:0000313" key="3">
    <source>
        <dbReference type="Proteomes" id="UP000238634"/>
    </source>
</evidence>
<keyword evidence="3" id="KW-1185">Reference proteome</keyword>
<dbReference type="Proteomes" id="UP000238634">
    <property type="component" value="Unassembled WGS sequence"/>
</dbReference>
<proteinExistence type="predicted"/>
<protein>
    <submittedName>
        <fullName evidence="2">Uncharacterized protein</fullName>
    </submittedName>
</protein>
<reference evidence="2 3" key="2">
    <citation type="submission" date="2018-03" db="EMBL/GenBank/DDBJ databases">
        <title>The ancient ancestry and fast evolution of plastids.</title>
        <authorList>
            <person name="Moore K.R."/>
            <person name="Magnabosco C."/>
            <person name="Momper L."/>
            <person name="Gold D.A."/>
            <person name="Bosak T."/>
            <person name="Fournier G.P."/>
        </authorList>
    </citation>
    <scope>NUCLEOTIDE SEQUENCE [LARGE SCALE GENOMIC DNA]</scope>
    <source>
        <strain evidence="2 3">ULC007</strain>
    </source>
</reference>
<accession>A0A2T1DKK8</accession>
<comment type="caution">
    <text evidence="2">The sequence shown here is derived from an EMBL/GenBank/DDBJ whole genome shotgun (WGS) entry which is preliminary data.</text>
</comment>
<keyword evidence="1" id="KW-0812">Transmembrane</keyword>
<reference evidence="2 3" key="1">
    <citation type="submission" date="2018-02" db="EMBL/GenBank/DDBJ databases">
        <authorList>
            <person name="Cohen D.B."/>
            <person name="Kent A.D."/>
        </authorList>
    </citation>
    <scope>NUCLEOTIDE SEQUENCE [LARGE SCALE GENOMIC DNA]</scope>
    <source>
        <strain evidence="2 3">ULC007</strain>
    </source>
</reference>
<gene>
    <name evidence="2" type="ORF">C7B65_06285</name>
</gene>
<dbReference type="EMBL" id="PVWG01000004">
    <property type="protein sequence ID" value="PSB21003.1"/>
    <property type="molecule type" value="Genomic_DNA"/>
</dbReference>
<keyword evidence="1" id="KW-1133">Transmembrane helix</keyword>
<dbReference type="AlphaFoldDB" id="A0A2T1DKK8"/>
<evidence type="ECO:0000256" key="1">
    <source>
        <dbReference type="SAM" id="Phobius"/>
    </source>
</evidence>
<feature type="transmembrane region" description="Helical" evidence="1">
    <location>
        <begin position="6"/>
        <end position="27"/>
    </location>
</feature>
<evidence type="ECO:0000313" key="2">
    <source>
        <dbReference type="EMBL" id="PSB21003.1"/>
    </source>
</evidence>